<keyword evidence="4" id="KW-1185">Reference proteome</keyword>
<dbReference type="Proteomes" id="UP000245119">
    <property type="component" value="Linkage Group LG2"/>
</dbReference>
<dbReference type="Gene3D" id="2.60.220.30">
    <property type="match status" value="1"/>
</dbReference>
<sequence>MDVLACVPGQEYYGDCDKASDDESQRDQNEEKVTDETVAKSHITKSEDIEILTSSTLGTDPLYFSAPHPTIPDSNENSEDDNDVDEKKATEENQKGERKNLETCSKKGVTNTEMQSITPFSANSECCLLQYKITVDLKKTISLKTPQHVRMPNRLHDECDQGKATEKSKDITSSPIFSYRWQNILRCSTEGGRLRGEGSDVVLTVPSGAVEANTKVTVHSSVCVNEVHIKHKLQLPSTETIVSPLAEFWAGPDFHFKKHVQITLPTCLPSDYDVDLLHVYCITREEQQEGKAVNKIQRLKDMTQTPDKEALETFCLNWSEVACVNSKDHLAVKYTELGPFTPGWTLKSKTSENGVMPSTLKAFLLVSHLKTQESVQPLWSSVRCQFGVQPLNGKEKCVSNGTSGNCPVINIENVHGDSRVVRSQQSCPSLTGSLRVEEEPDAEMVIKSPKVARRREEQYFQESFKVTYHLAERSEDKDEHTLKLHQLQKTMQQERQPALEPERKVPASQRSSSGRLDWKEGHHDPFDIYHRENLTIHHLPGGRWENKGSFSTKNETELHINMYPTAKV</sequence>
<proteinExistence type="predicted"/>
<reference evidence="3 4" key="1">
    <citation type="submission" date="2018-04" db="EMBL/GenBank/DDBJ databases">
        <title>The genome of golden apple snail Pomacea canaliculata provides insight into stress tolerance and invasive adaptation.</title>
        <authorList>
            <person name="Liu C."/>
            <person name="Liu B."/>
            <person name="Ren Y."/>
            <person name="Zhang Y."/>
            <person name="Wang H."/>
            <person name="Li S."/>
            <person name="Jiang F."/>
            <person name="Yin L."/>
            <person name="Zhang G."/>
            <person name="Qian W."/>
            <person name="Fan W."/>
        </authorList>
    </citation>
    <scope>NUCLEOTIDE SEQUENCE [LARGE SCALE GENOMIC DNA]</scope>
    <source>
        <strain evidence="3">SZHN2017</strain>
        <tissue evidence="3">Muscle</tissue>
    </source>
</reference>
<gene>
    <name evidence="3" type="ORF">C0Q70_03558</name>
</gene>
<dbReference type="InterPro" id="IPR000906">
    <property type="entry name" value="ZU5_dom"/>
</dbReference>
<feature type="compositionally biased region" description="Basic and acidic residues" evidence="1">
    <location>
        <begin position="15"/>
        <end position="48"/>
    </location>
</feature>
<feature type="region of interest" description="Disordered" evidence="1">
    <location>
        <begin position="489"/>
        <end position="523"/>
    </location>
</feature>
<feature type="region of interest" description="Disordered" evidence="1">
    <location>
        <begin position="1"/>
        <end position="101"/>
    </location>
</feature>
<name>A0A2T7PT15_POMCA</name>
<comment type="caution">
    <text evidence="3">The sequence shown here is derived from an EMBL/GenBank/DDBJ whole genome shotgun (WGS) entry which is preliminary data.</text>
</comment>
<feature type="domain" description="ZU5" evidence="2">
    <location>
        <begin position="189"/>
        <end position="269"/>
    </location>
</feature>
<evidence type="ECO:0000313" key="3">
    <source>
        <dbReference type="EMBL" id="PVD36573.1"/>
    </source>
</evidence>
<dbReference type="AlphaFoldDB" id="A0A2T7PT15"/>
<evidence type="ECO:0000259" key="2">
    <source>
        <dbReference type="Pfam" id="PF00791"/>
    </source>
</evidence>
<evidence type="ECO:0000256" key="1">
    <source>
        <dbReference type="SAM" id="MobiDB-lite"/>
    </source>
</evidence>
<evidence type="ECO:0000313" key="4">
    <source>
        <dbReference type="Proteomes" id="UP000245119"/>
    </source>
</evidence>
<accession>A0A2T7PT15</accession>
<protein>
    <recommendedName>
        <fullName evidence="2">ZU5 domain-containing protein</fullName>
    </recommendedName>
</protein>
<dbReference type="EMBL" id="PZQS01000002">
    <property type="protein sequence ID" value="PVD36573.1"/>
    <property type="molecule type" value="Genomic_DNA"/>
</dbReference>
<feature type="compositionally biased region" description="Basic and acidic residues" evidence="1">
    <location>
        <begin position="85"/>
        <end position="101"/>
    </location>
</feature>
<organism evidence="3 4">
    <name type="scientific">Pomacea canaliculata</name>
    <name type="common">Golden apple snail</name>
    <dbReference type="NCBI Taxonomy" id="400727"/>
    <lineage>
        <taxon>Eukaryota</taxon>
        <taxon>Metazoa</taxon>
        <taxon>Spiralia</taxon>
        <taxon>Lophotrochozoa</taxon>
        <taxon>Mollusca</taxon>
        <taxon>Gastropoda</taxon>
        <taxon>Caenogastropoda</taxon>
        <taxon>Architaenioglossa</taxon>
        <taxon>Ampullarioidea</taxon>
        <taxon>Ampullariidae</taxon>
        <taxon>Pomacea</taxon>
    </lineage>
</organism>
<dbReference type="OrthoDB" id="100767at2759"/>
<dbReference type="Pfam" id="PF00791">
    <property type="entry name" value="ZU5"/>
    <property type="match status" value="1"/>
</dbReference>